<feature type="transmembrane region" description="Helical" evidence="2">
    <location>
        <begin position="165"/>
        <end position="185"/>
    </location>
</feature>
<dbReference type="GeneID" id="24562209"/>
<reference evidence="4" key="1">
    <citation type="journal article" date="2014" name="Nucleic Acids Res.">
        <title>The evolutionary dynamics of variant antigen genes in Babesia reveal a history of genomic innovation underlying host-parasite interaction.</title>
        <authorList>
            <person name="Jackson A.P."/>
            <person name="Otto T.D."/>
            <person name="Darby A."/>
            <person name="Ramaprasad A."/>
            <person name="Xia D."/>
            <person name="Echaide I.E."/>
            <person name="Farber M."/>
            <person name="Gahlot S."/>
            <person name="Gamble J."/>
            <person name="Gupta D."/>
            <person name="Gupta Y."/>
            <person name="Jackson L."/>
            <person name="Malandrin L."/>
            <person name="Malas T.B."/>
            <person name="Moussa E."/>
            <person name="Nair M."/>
            <person name="Reid AJ."/>
            <person name="Sanders M."/>
            <person name="Sharma J."/>
            <person name="Tracey A."/>
            <person name="Quail M.A."/>
            <person name="Weir W."/>
            <person name="Wastling J.M."/>
            <person name="Hall N."/>
            <person name="Willadsen P."/>
            <person name="Lingelbach K."/>
            <person name="Shiels B."/>
            <person name="Tait A."/>
            <person name="Berriman M."/>
            <person name="Allred D.R."/>
            <person name="Pain A."/>
        </authorList>
    </citation>
    <scope>NUCLEOTIDE SEQUENCE</scope>
    <source>
        <strain evidence="4">Bond</strain>
    </source>
</reference>
<feature type="chain" id="PRO_5001598994" evidence="3">
    <location>
        <begin position="20"/>
        <end position="209"/>
    </location>
</feature>
<evidence type="ECO:0000256" key="3">
    <source>
        <dbReference type="SAM" id="SignalP"/>
    </source>
</evidence>
<keyword evidence="2" id="KW-1133">Transmembrane helix</keyword>
<name>A0A061BKM9_BABBI</name>
<dbReference type="VEuPathDB" id="PiroplasmaDB:BBBOND_0006540"/>
<feature type="region of interest" description="Disordered" evidence="1">
    <location>
        <begin position="125"/>
        <end position="146"/>
    </location>
</feature>
<protein>
    <submittedName>
        <fullName evidence="4">Uncharacterized protein</fullName>
    </submittedName>
</protein>
<organism evidence="4">
    <name type="scientific">Babesia bigemina</name>
    <dbReference type="NCBI Taxonomy" id="5866"/>
    <lineage>
        <taxon>Eukaryota</taxon>
        <taxon>Sar</taxon>
        <taxon>Alveolata</taxon>
        <taxon>Apicomplexa</taxon>
        <taxon>Aconoidasida</taxon>
        <taxon>Piroplasmida</taxon>
        <taxon>Babesiidae</taxon>
        <taxon>Babesia</taxon>
    </lineage>
</organism>
<keyword evidence="3" id="KW-0732">Signal</keyword>
<evidence type="ECO:0000313" key="4">
    <source>
        <dbReference type="EMBL" id="CDR71992.1"/>
    </source>
</evidence>
<reference evidence="4" key="2">
    <citation type="submission" date="2014-06" db="EMBL/GenBank/DDBJ databases">
        <authorList>
            <person name="Aslett M."/>
            <person name="De Silva Nishadi"/>
        </authorList>
    </citation>
    <scope>NUCLEOTIDE SEQUENCE</scope>
    <source>
        <strain evidence="4">Bond</strain>
    </source>
</reference>
<proteinExistence type="predicted"/>
<sequence>MRGLGAAVVVLKLVKGTGSGSGTCCSWLRGLGAAVLEGSGREREDVRVGLAEVYCTKSSGNCNGCWYDRNKRTGNLRSYKCEPTPCNDQCRGNGNTCQCECKCCLHKREEESKRLAAASLHSTSQHSLPDSSEAQQQAAKQEHQSPPEALKLENKAPPFRPDPKAIAAVIVALIVAIILLDLCIFRFPVGRNIRDFLVRKIPFCIAFYS</sequence>
<evidence type="ECO:0000256" key="1">
    <source>
        <dbReference type="SAM" id="MobiDB-lite"/>
    </source>
</evidence>
<keyword evidence="2" id="KW-0812">Transmembrane</keyword>
<dbReference type="RefSeq" id="XP_012770933.1">
    <property type="nucleotide sequence ID" value="XM_012915479.1"/>
</dbReference>
<dbReference type="KEGG" id="bbig:BBBOND_0006540"/>
<dbReference type="EMBL" id="LK055278">
    <property type="protein sequence ID" value="CDR71992.1"/>
    <property type="molecule type" value="Genomic_DNA"/>
</dbReference>
<gene>
    <name evidence="4" type="ORF">BBBOND_0006540</name>
</gene>
<evidence type="ECO:0000256" key="2">
    <source>
        <dbReference type="SAM" id="Phobius"/>
    </source>
</evidence>
<dbReference type="AlphaFoldDB" id="A0A061BKM9"/>
<feature type="signal peptide" evidence="3">
    <location>
        <begin position="1"/>
        <end position="19"/>
    </location>
</feature>
<keyword evidence="2" id="KW-0472">Membrane</keyword>
<accession>A0A061BKM9</accession>